<dbReference type="Pfam" id="PF00069">
    <property type="entry name" value="Pkinase"/>
    <property type="match status" value="1"/>
</dbReference>
<dbReference type="GO" id="GO:0005737">
    <property type="term" value="C:cytoplasm"/>
    <property type="evidence" value="ECO:0007669"/>
    <property type="project" value="TreeGrafter"/>
</dbReference>
<dbReference type="GO" id="GO:0005524">
    <property type="term" value="F:ATP binding"/>
    <property type="evidence" value="ECO:0007669"/>
    <property type="project" value="UniProtKB-KW"/>
</dbReference>
<comment type="catalytic activity">
    <reaction evidence="8">
        <text>L-seryl-[protein] + ATP = O-phospho-L-seryl-[protein] + ADP + H(+)</text>
        <dbReference type="Rhea" id="RHEA:17989"/>
        <dbReference type="Rhea" id="RHEA-COMP:9863"/>
        <dbReference type="Rhea" id="RHEA-COMP:11604"/>
        <dbReference type="ChEBI" id="CHEBI:15378"/>
        <dbReference type="ChEBI" id="CHEBI:29999"/>
        <dbReference type="ChEBI" id="CHEBI:30616"/>
        <dbReference type="ChEBI" id="CHEBI:83421"/>
        <dbReference type="ChEBI" id="CHEBI:456216"/>
        <dbReference type="EC" id="2.7.11.1"/>
    </reaction>
</comment>
<comment type="catalytic activity">
    <reaction evidence="7">
        <text>L-threonyl-[protein] + ATP = O-phospho-L-threonyl-[protein] + ADP + H(+)</text>
        <dbReference type="Rhea" id="RHEA:46608"/>
        <dbReference type="Rhea" id="RHEA-COMP:11060"/>
        <dbReference type="Rhea" id="RHEA-COMP:11605"/>
        <dbReference type="ChEBI" id="CHEBI:15378"/>
        <dbReference type="ChEBI" id="CHEBI:30013"/>
        <dbReference type="ChEBI" id="CHEBI:30616"/>
        <dbReference type="ChEBI" id="CHEBI:61977"/>
        <dbReference type="ChEBI" id="CHEBI:456216"/>
        <dbReference type="EC" id="2.7.11.1"/>
    </reaction>
</comment>
<dbReference type="PANTHER" id="PTHR47634:SF9">
    <property type="entry name" value="PROTEIN KINASE DOMAIN-CONTAINING PROTEIN-RELATED"/>
    <property type="match status" value="1"/>
</dbReference>
<proteinExistence type="predicted"/>
<dbReference type="GO" id="GO:0000245">
    <property type="term" value="P:spliceosomal complex assembly"/>
    <property type="evidence" value="ECO:0007669"/>
    <property type="project" value="TreeGrafter"/>
</dbReference>
<dbReference type="InterPro" id="IPR011009">
    <property type="entry name" value="Kinase-like_dom_sf"/>
</dbReference>
<dbReference type="Gene3D" id="1.10.510.10">
    <property type="entry name" value="Transferase(Phosphotransferase) domain 1"/>
    <property type="match status" value="1"/>
</dbReference>
<accession>A0A9P7GBR4</accession>
<comment type="caution">
    <text evidence="10">The sequence shown here is derived from an EMBL/GenBank/DDBJ whole genome shotgun (WGS) entry which is preliminary data.</text>
</comment>
<organism evidence="10 11">
    <name type="scientific">Asterophora parasitica</name>
    <dbReference type="NCBI Taxonomy" id="117018"/>
    <lineage>
        <taxon>Eukaryota</taxon>
        <taxon>Fungi</taxon>
        <taxon>Dikarya</taxon>
        <taxon>Basidiomycota</taxon>
        <taxon>Agaricomycotina</taxon>
        <taxon>Agaricomycetes</taxon>
        <taxon>Agaricomycetidae</taxon>
        <taxon>Agaricales</taxon>
        <taxon>Tricholomatineae</taxon>
        <taxon>Lyophyllaceae</taxon>
        <taxon>Asterophora</taxon>
    </lineage>
</organism>
<dbReference type="GO" id="GO:0050684">
    <property type="term" value="P:regulation of mRNA processing"/>
    <property type="evidence" value="ECO:0007669"/>
    <property type="project" value="TreeGrafter"/>
</dbReference>
<dbReference type="SUPFAM" id="SSF56112">
    <property type="entry name" value="Protein kinase-like (PK-like)"/>
    <property type="match status" value="1"/>
</dbReference>
<dbReference type="EC" id="2.7.11.1" evidence="1"/>
<evidence type="ECO:0000256" key="2">
    <source>
        <dbReference type="ARBA" id="ARBA00022527"/>
    </source>
</evidence>
<evidence type="ECO:0000313" key="11">
    <source>
        <dbReference type="Proteomes" id="UP000775547"/>
    </source>
</evidence>
<evidence type="ECO:0000256" key="3">
    <source>
        <dbReference type="ARBA" id="ARBA00022679"/>
    </source>
</evidence>
<reference evidence="10" key="2">
    <citation type="submission" date="2021-10" db="EMBL/GenBank/DDBJ databases">
        <title>Phylogenomics reveals ancestral predisposition of the termite-cultivated fungus Termitomyces towards a domesticated lifestyle.</title>
        <authorList>
            <person name="Auxier B."/>
            <person name="Grum-Grzhimaylo A."/>
            <person name="Cardenas M.E."/>
            <person name="Lodge J.D."/>
            <person name="Laessoe T."/>
            <person name="Pedersen O."/>
            <person name="Smith M.E."/>
            <person name="Kuyper T.W."/>
            <person name="Franco-Molano E.A."/>
            <person name="Baroni T.J."/>
            <person name="Aanen D.K."/>
        </authorList>
    </citation>
    <scope>NUCLEOTIDE SEQUENCE</scope>
    <source>
        <strain evidence="10">AP01</strain>
        <tissue evidence="10">Mycelium</tissue>
    </source>
</reference>
<keyword evidence="11" id="KW-1185">Reference proteome</keyword>
<evidence type="ECO:0000256" key="4">
    <source>
        <dbReference type="ARBA" id="ARBA00022741"/>
    </source>
</evidence>
<dbReference type="PANTHER" id="PTHR47634">
    <property type="entry name" value="PROTEIN KINASE DOMAIN-CONTAINING PROTEIN-RELATED"/>
    <property type="match status" value="1"/>
</dbReference>
<keyword evidence="4" id="KW-0547">Nucleotide-binding</keyword>
<evidence type="ECO:0000313" key="10">
    <source>
        <dbReference type="EMBL" id="KAG5644127.1"/>
    </source>
</evidence>
<dbReference type="GO" id="GO:0005634">
    <property type="term" value="C:nucleus"/>
    <property type="evidence" value="ECO:0007669"/>
    <property type="project" value="TreeGrafter"/>
</dbReference>
<sequence>MSFPEEPLHLTSQEGFGYYPGRPGHVLNGGQYQIVRKLGFGGRSSVWLVLDLYATPKSYKAVKILTVDASELIRANKCQELAILEAVAKFNDRLSGPYSHLDDLDNSDLPALLTSFHQEGPHGSHICLVLVPRGQDLDTFTLAAPTKSLPLHSVITVIAYAAEGLSNLHRAGIIHGDAAIKPSNWLFNTSFWPKDIEPLLSLDPSIVESELEVEGVIYPMVRSQPVVEQVWNDDKATVECRYSVILKSFRHAQPLKDGLLDTQTGLEGYLQPPEVILGAGYDEKADIWALGCAIFELLTGRPLIMPYTSQDLEPKEYYLAHMASITGEAFAPQTLQRSPIADQFFDESGKPVQFQRDRNYPDASHFYASTKATSKSLSPLRPSKAS</sequence>
<keyword evidence="2" id="KW-0723">Serine/threonine-protein kinase</keyword>
<dbReference type="OrthoDB" id="5979581at2759"/>
<evidence type="ECO:0000256" key="5">
    <source>
        <dbReference type="ARBA" id="ARBA00022777"/>
    </source>
</evidence>
<dbReference type="Gene3D" id="3.30.200.20">
    <property type="entry name" value="Phosphorylase Kinase, domain 1"/>
    <property type="match status" value="1"/>
</dbReference>
<protein>
    <recommendedName>
        <fullName evidence="1">non-specific serine/threonine protein kinase</fullName>
        <ecNumber evidence="1">2.7.11.1</ecNumber>
    </recommendedName>
</protein>
<keyword evidence="3" id="KW-0808">Transferase</keyword>
<keyword evidence="6" id="KW-0067">ATP-binding</keyword>
<dbReference type="InterPro" id="IPR000719">
    <property type="entry name" value="Prot_kinase_dom"/>
</dbReference>
<name>A0A9P7GBR4_9AGAR</name>
<gene>
    <name evidence="10" type="ORF">DXG03_009074</name>
</gene>
<evidence type="ECO:0000259" key="9">
    <source>
        <dbReference type="PROSITE" id="PS50011"/>
    </source>
</evidence>
<dbReference type="Proteomes" id="UP000775547">
    <property type="component" value="Unassembled WGS sequence"/>
</dbReference>
<evidence type="ECO:0000256" key="8">
    <source>
        <dbReference type="ARBA" id="ARBA00048679"/>
    </source>
</evidence>
<dbReference type="InterPro" id="IPR051334">
    <property type="entry name" value="SRPK"/>
</dbReference>
<feature type="domain" description="Protein kinase" evidence="9">
    <location>
        <begin position="32"/>
        <end position="386"/>
    </location>
</feature>
<dbReference type="GO" id="GO:0004674">
    <property type="term" value="F:protein serine/threonine kinase activity"/>
    <property type="evidence" value="ECO:0007669"/>
    <property type="project" value="UniProtKB-KW"/>
</dbReference>
<dbReference type="SMART" id="SM00220">
    <property type="entry name" value="S_TKc"/>
    <property type="match status" value="1"/>
</dbReference>
<reference evidence="10" key="1">
    <citation type="submission" date="2020-07" db="EMBL/GenBank/DDBJ databases">
        <authorList>
            <person name="Nieuwenhuis M."/>
            <person name="Van De Peppel L.J.J."/>
        </authorList>
    </citation>
    <scope>NUCLEOTIDE SEQUENCE</scope>
    <source>
        <strain evidence="10">AP01</strain>
        <tissue evidence="10">Mycelium</tissue>
    </source>
</reference>
<evidence type="ECO:0000256" key="1">
    <source>
        <dbReference type="ARBA" id="ARBA00012513"/>
    </source>
</evidence>
<evidence type="ECO:0000256" key="6">
    <source>
        <dbReference type="ARBA" id="ARBA00022840"/>
    </source>
</evidence>
<dbReference type="EMBL" id="JABCKV010000082">
    <property type="protein sequence ID" value="KAG5644127.1"/>
    <property type="molecule type" value="Genomic_DNA"/>
</dbReference>
<keyword evidence="5" id="KW-0418">Kinase</keyword>
<dbReference type="AlphaFoldDB" id="A0A9P7GBR4"/>
<dbReference type="PROSITE" id="PS50011">
    <property type="entry name" value="PROTEIN_KINASE_DOM"/>
    <property type="match status" value="1"/>
</dbReference>
<evidence type="ECO:0000256" key="7">
    <source>
        <dbReference type="ARBA" id="ARBA00047899"/>
    </source>
</evidence>